<proteinExistence type="predicted"/>
<dbReference type="InterPro" id="IPR040256">
    <property type="entry name" value="At4g02000-like"/>
</dbReference>
<gene>
    <name evidence="3" type="ORF">KFK09_019487</name>
</gene>
<accession>A0A8T3AR33</accession>
<dbReference type="SMART" id="SM00343">
    <property type="entry name" value="ZnF_C2HC"/>
    <property type="match status" value="1"/>
</dbReference>
<feature type="domain" description="CCHC-type" evidence="2">
    <location>
        <begin position="129"/>
        <end position="144"/>
    </location>
</feature>
<comment type="caution">
    <text evidence="3">The sequence shown here is derived from an EMBL/GenBank/DDBJ whole genome shotgun (WGS) entry which is preliminary data.</text>
</comment>
<evidence type="ECO:0000313" key="3">
    <source>
        <dbReference type="EMBL" id="KAI0498597.1"/>
    </source>
</evidence>
<dbReference type="InterPro" id="IPR001878">
    <property type="entry name" value="Znf_CCHC"/>
</dbReference>
<keyword evidence="1" id="KW-0863">Zinc-finger</keyword>
<dbReference type="EMBL" id="JAGYWB010000014">
    <property type="protein sequence ID" value="KAI0498597.1"/>
    <property type="molecule type" value="Genomic_DNA"/>
</dbReference>
<keyword evidence="1" id="KW-0862">Zinc</keyword>
<protein>
    <recommendedName>
        <fullName evidence="2">CCHC-type domain-containing protein</fullName>
    </recommendedName>
</protein>
<evidence type="ECO:0000256" key="1">
    <source>
        <dbReference type="PROSITE-ProRule" id="PRU00047"/>
    </source>
</evidence>
<keyword evidence="4" id="KW-1185">Reference proteome</keyword>
<dbReference type="PANTHER" id="PTHR31286:SF99">
    <property type="entry name" value="DUF4283 DOMAIN-CONTAINING PROTEIN"/>
    <property type="match status" value="1"/>
</dbReference>
<dbReference type="AlphaFoldDB" id="A0A8T3AR33"/>
<evidence type="ECO:0000313" key="4">
    <source>
        <dbReference type="Proteomes" id="UP000829196"/>
    </source>
</evidence>
<dbReference type="PROSITE" id="PS50158">
    <property type="entry name" value="ZF_CCHC"/>
    <property type="match status" value="1"/>
</dbReference>
<reference evidence="3" key="1">
    <citation type="journal article" date="2022" name="Front. Genet.">
        <title>Chromosome-Scale Assembly of the Dendrobium nobile Genome Provides Insights Into the Molecular Mechanism of the Biosynthesis of the Medicinal Active Ingredient of Dendrobium.</title>
        <authorList>
            <person name="Xu Q."/>
            <person name="Niu S.-C."/>
            <person name="Li K.-L."/>
            <person name="Zheng P.-J."/>
            <person name="Zhang X.-J."/>
            <person name="Jia Y."/>
            <person name="Liu Y."/>
            <person name="Niu Y.-X."/>
            <person name="Yu L.-H."/>
            <person name="Chen D.-F."/>
            <person name="Zhang G.-Q."/>
        </authorList>
    </citation>
    <scope>NUCLEOTIDE SEQUENCE</scope>
    <source>
        <tissue evidence="3">Leaf</tissue>
    </source>
</reference>
<dbReference type="OrthoDB" id="1096772at2759"/>
<evidence type="ECO:0000259" key="2">
    <source>
        <dbReference type="PROSITE" id="PS50158"/>
    </source>
</evidence>
<dbReference type="PANTHER" id="PTHR31286">
    <property type="entry name" value="GLYCINE-RICH CELL WALL STRUCTURAL PROTEIN 1.8-LIKE"/>
    <property type="match status" value="1"/>
</dbReference>
<keyword evidence="1" id="KW-0479">Metal-binding</keyword>
<dbReference type="GO" id="GO:0003676">
    <property type="term" value="F:nucleic acid binding"/>
    <property type="evidence" value="ECO:0007669"/>
    <property type="project" value="InterPro"/>
</dbReference>
<name>A0A8T3AR33_DENNO</name>
<sequence>MLCSFYDPSHVEAVLTNGPWFVNGNIVGIDRWTQSFNPNSLKGLTSPIWIRLPNLPLHCWDEINICRIASMVGKPYLIDGNMFQWSRREFRRICVRIELDAKLPTGVWVEGANDKFYQKIEYEKIPSLCYGCGKIGHSKDNCTNYIMENKMKNALPEKVNQEISTGLVGNNQPCEAVEGEGKKEYGPWMLVKYGKKKPFGNYPRKQPQRQEYKKTYVPVKKINMKEGENLVKVNVVNLETEKQQTFIREEDKTVQANSEVQVTRNSQGINDDNSFRALNALVEEGEIIS</sequence>
<dbReference type="Proteomes" id="UP000829196">
    <property type="component" value="Unassembled WGS sequence"/>
</dbReference>
<organism evidence="3 4">
    <name type="scientific">Dendrobium nobile</name>
    <name type="common">Orchid</name>
    <dbReference type="NCBI Taxonomy" id="94219"/>
    <lineage>
        <taxon>Eukaryota</taxon>
        <taxon>Viridiplantae</taxon>
        <taxon>Streptophyta</taxon>
        <taxon>Embryophyta</taxon>
        <taxon>Tracheophyta</taxon>
        <taxon>Spermatophyta</taxon>
        <taxon>Magnoliopsida</taxon>
        <taxon>Liliopsida</taxon>
        <taxon>Asparagales</taxon>
        <taxon>Orchidaceae</taxon>
        <taxon>Epidendroideae</taxon>
        <taxon>Malaxideae</taxon>
        <taxon>Dendrobiinae</taxon>
        <taxon>Dendrobium</taxon>
    </lineage>
</organism>
<dbReference type="GO" id="GO:0008270">
    <property type="term" value="F:zinc ion binding"/>
    <property type="evidence" value="ECO:0007669"/>
    <property type="project" value="UniProtKB-KW"/>
</dbReference>